<evidence type="ECO:0000256" key="11">
    <source>
        <dbReference type="PIRSR" id="PIRSR006268-2"/>
    </source>
</evidence>
<dbReference type="EMBL" id="DWUW01000081">
    <property type="protein sequence ID" value="HJD30861.1"/>
    <property type="molecule type" value="Genomic_DNA"/>
</dbReference>
<evidence type="ECO:0000256" key="3">
    <source>
        <dbReference type="ARBA" id="ARBA00022630"/>
    </source>
</evidence>
<dbReference type="SUPFAM" id="SSF143631">
    <property type="entry name" value="ApbE-like"/>
    <property type="match status" value="1"/>
</dbReference>
<dbReference type="PIRSF" id="PIRSF006268">
    <property type="entry name" value="ApbE"/>
    <property type="match status" value="1"/>
</dbReference>
<gene>
    <name evidence="12" type="ORF">H9912_02860</name>
</gene>
<evidence type="ECO:0000256" key="6">
    <source>
        <dbReference type="ARBA" id="ARBA00022827"/>
    </source>
</evidence>
<dbReference type="PANTHER" id="PTHR30040:SF2">
    <property type="entry name" value="FAD:PROTEIN FMN TRANSFERASE"/>
    <property type="match status" value="1"/>
</dbReference>
<evidence type="ECO:0000256" key="10">
    <source>
        <dbReference type="PIRNR" id="PIRNR006268"/>
    </source>
</evidence>
<name>A0A9D2QZG0_9FIRM</name>
<evidence type="ECO:0000256" key="8">
    <source>
        <dbReference type="ARBA" id="ARBA00031306"/>
    </source>
</evidence>
<evidence type="ECO:0000256" key="5">
    <source>
        <dbReference type="ARBA" id="ARBA00022723"/>
    </source>
</evidence>
<reference evidence="12" key="1">
    <citation type="journal article" date="2021" name="PeerJ">
        <title>Extensive microbial diversity within the chicken gut microbiome revealed by metagenomics and culture.</title>
        <authorList>
            <person name="Gilroy R."/>
            <person name="Ravi A."/>
            <person name="Getino M."/>
            <person name="Pursley I."/>
            <person name="Horton D.L."/>
            <person name="Alikhan N.F."/>
            <person name="Baker D."/>
            <person name="Gharbi K."/>
            <person name="Hall N."/>
            <person name="Watson M."/>
            <person name="Adriaenssens E.M."/>
            <person name="Foster-Nyarko E."/>
            <person name="Jarju S."/>
            <person name="Secka A."/>
            <person name="Antonio M."/>
            <person name="Oren A."/>
            <person name="Chaudhuri R.R."/>
            <person name="La Ragione R."/>
            <person name="Hildebrand F."/>
            <person name="Pallen M.J."/>
        </authorList>
    </citation>
    <scope>NUCLEOTIDE SEQUENCE</scope>
    <source>
        <strain evidence="12">ChiHjej8B7-25341</strain>
    </source>
</reference>
<dbReference type="PANTHER" id="PTHR30040">
    <property type="entry name" value="THIAMINE BIOSYNTHESIS LIPOPROTEIN APBE"/>
    <property type="match status" value="1"/>
</dbReference>
<organism evidence="12 13">
    <name type="scientific">Candidatus Eisenbergiella stercorigallinarum</name>
    <dbReference type="NCBI Taxonomy" id="2838557"/>
    <lineage>
        <taxon>Bacteria</taxon>
        <taxon>Bacillati</taxon>
        <taxon>Bacillota</taxon>
        <taxon>Clostridia</taxon>
        <taxon>Lachnospirales</taxon>
        <taxon>Lachnospiraceae</taxon>
        <taxon>Eisenbergiella</taxon>
    </lineage>
</organism>
<feature type="binding site" evidence="11">
    <location>
        <position position="267"/>
    </location>
    <ligand>
        <name>Mg(2+)</name>
        <dbReference type="ChEBI" id="CHEBI:18420"/>
    </ligand>
</feature>
<feature type="binding site" evidence="11">
    <location>
        <position position="154"/>
    </location>
    <ligand>
        <name>Mg(2+)</name>
        <dbReference type="ChEBI" id="CHEBI:18420"/>
    </ligand>
</feature>
<evidence type="ECO:0000313" key="13">
    <source>
        <dbReference type="Proteomes" id="UP000823851"/>
    </source>
</evidence>
<proteinExistence type="inferred from homology"/>
<keyword evidence="7 10" id="KW-0460">Magnesium</keyword>
<feature type="binding site" evidence="11">
    <location>
        <position position="271"/>
    </location>
    <ligand>
        <name>Mg(2+)</name>
        <dbReference type="ChEBI" id="CHEBI:18420"/>
    </ligand>
</feature>
<dbReference type="AlphaFoldDB" id="A0A9D2QZG0"/>
<keyword evidence="5 10" id="KW-0479">Metal-binding</keyword>
<evidence type="ECO:0000256" key="1">
    <source>
        <dbReference type="ARBA" id="ARBA00011955"/>
    </source>
</evidence>
<keyword evidence="3 10" id="KW-0285">Flavoprotein</keyword>
<dbReference type="GO" id="GO:0016740">
    <property type="term" value="F:transferase activity"/>
    <property type="evidence" value="ECO:0007669"/>
    <property type="project" value="UniProtKB-UniRule"/>
</dbReference>
<comment type="caution">
    <text evidence="12">The sequence shown here is derived from an EMBL/GenBank/DDBJ whole genome shotgun (WGS) entry which is preliminary data.</text>
</comment>
<evidence type="ECO:0000256" key="9">
    <source>
        <dbReference type="ARBA" id="ARBA00048540"/>
    </source>
</evidence>
<dbReference type="InterPro" id="IPR024932">
    <property type="entry name" value="ApbE"/>
</dbReference>
<keyword evidence="6 10" id="KW-0274">FAD</keyword>
<reference evidence="12" key="2">
    <citation type="submission" date="2021-04" db="EMBL/GenBank/DDBJ databases">
        <authorList>
            <person name="Gilroy R."/>
        </authorList>
    </citation>
    <scope>NUCLEOTIDE SEQUENCE</scope>
    <source>
        <strain evidence="12">ChiHjej8B7-25341</strain>
    </source>
</reference>
<dbReference type="GO" id="GO:0046872">
    <property type="term" value="F:metal ion binding"/>
    <property type="evidence" value="ECO:0007669"/>
    <property type="project" value="UniProtKB-UniRule"/>
</dbReference>
<evidence type="ECO:0000256" key="2">
    <source>
        <dbReference type="ARBA" id="ARBA00016337"/>
    </source>
</evidence>
<comment type="cofactor">
    <cofactor evidence="11">
        <name>Mg(2+)</name>
        <dbReference type="ChEBI" id="CHEBI:18420"/>
    </cofactor>
    <cofactor evidence="11">
        <name>Mn(2+)</name>
        <dbReference type="ChEBI" id="CHEBI:29035"/>
    </cofactor>
    <text evidence="11">Magnesium. Can also use manganese.</text>
</comment>
<dbReference type="Proteomes" id="UP000823851">
    <property type="component" value="Unassembled WGS sequence"/>
</dbReference>
<sequence>MTLSGCGPSWEKEEAETGFFAMNTLMTFTAYGENAQEALSEARAQVERAEGLWSVTDENSEIWQANHSGGKAVPVSEETARLVSFALGMAQETDGALDPTVYPVLAAWGFTTQEKRVPQKEEIDGLIGLVDHEKILLDGNLLTVPEGMALDFGAVAKGYAGDLAAQTLRSYGIESAILSLGGNIQTVGGRPDGSEWRIGIRSPWEDGTLGTLRVRDCAVVTSGGYENYFTDENGNIYWHILDPDTGYPADTGLVSVTVICQDGRVGDALSTALFVMGAEKAEDYWREAGNFEMILVTEDRRLLVTEEAAGYFRQDGGRREKVSVLTR</sequence>
<protein>
    <recommendedName>
        <fullName evidence="2 10">FAD:protein FMN transferase</fullName>
        <ecNumber evidence="1 10">2.7.1.180</ecNumber>
    </recommendedName>
    <alternativeName>
        <fullName evidence="8 10">Flavin transferase</fullName>
    </alternativeName>
</protein>
<comment type="similarity">
    <text evidence="10">Belongs to the ApbE family.</text>
</comment>
<evidence type="ECO:0000313" key="12">
    <source>
        <dbReference type="EMBL" id="HJD30861.1"/>
    </source>
</evidence>
<dbReference type="EC" id="2.7.1.180" evidence="1 10"/>
<dbReference type="InterPro" id="IPR003374">
    <property type="entry name" value="ApbE-like_sf"/>
</dbReference>
<evidence type="ECO:0000256" key="7">
    <source>
        <dbReference type="ARBA" id="ARBA00022842"/>
    </source>
</evidence>
<evidence type="ECO:0000256" key="4">
    <source>
        <dbReference type="ARBA" id="ARBA00022679"/>
    </source>
</evidence>
<dbReference type="Gene3D" id="3.10.520.10">
    <property type="entry name" value="ApbE-like domains"/>
    <property type="match status" value="1"/>
</dbReference>
<keyword evidence="4 10" id="KW-0808">Transferase</keyword>
<dbReference type="Pfam" id="PF02424">
    <property type="entry name" value="ApbE"/>
    <property type="match status" value="1"/>
</dbReference>
<accession>A0A9D2QZG0</accession>
<comment type="catalytic activity">
    <reaction evidence="9 10">
        <text>L-threonyl-[protein] + FAD = FMN-L-threonyl-[protein] + AMP + H(+)</text>
        <dbReference type="Rhea" id="RHEA:36847"/>
        <dbReference type="Rhea" id="RHEA-COMP:11060"/>
        <dbReference type="Rhea" id="RHEA-COMP:11061"/>
        <dbReference type="ChEBI" id="CHEBI:15378"/>
        <dbReference type="ChEBI" id="CHEBI:30013"/>
        <dbReference type="ChEBI" id="CHEBI:57692"/>
        <dbReference type="ChEBI" id="CHEBI:74257"/>
        <dbReference type="ChEBI" id="CHEBI:456215"/>
        <dbReference type="EC" id="2.7.1.180"/>
    </reaction>
</comment>